<gene>
    <name evidence="3" type="ORF">L207DRAFT_630805</name>
</gene>
<keyword evidence="2" id="KW-1133">Transmembrane helix</keyword>
<sequence length="256" mass="28302">MGRSNTLPISSSQAHDKSYRAPTRSTTSTATPPPSSSSKIHNVLPHLPFHHAHPSSSTSAPPRPGPLNRQNSVQTRYMEMLLALDTIPRLHNILASFFTWILLAGFVIFPGTFTSLSTSNRLNDNHTAAEILHEIKHVQLLVIAGVCCGIGAGGMIWLWWRWRTNFVWLLNKIFMPGCLNSLAGLISTLTNVVTAIVSGTVMIITGCLFAIYNFWVLARVKKMHGREMERGYGNENLKEKIGRKVHEPALEPGSVV</sequence>
<feature type="transmembrane region" description="Helical" evidence="2">
    <location>
        <begin position="192"/>
        <end position="218"/>
    </location>
</feature>
<evidence type="ECO:0000313" key="3">
    <source>
        <dbReference type="EMBL" id="PMD44466.1"/>
    </source>
</evidence>
<reference evidence="3 4" key="1">
    <citation type="submission" date="2016-04" db="EMBL/GenBank/DDBJ databases">
        <title>A degradative enzymes factory behind the ericoid mycorrhizal symbiosis.</title>
        <authorList>
            <consortium name="DOE Joint Genome Institute"/>
            <person name="Martino E."/>
            <person name="Morin E."/>
            <person name="Grelet G."/>
            <person name="Kuo A."/>
            <person name="Kohler A."/>
            <person name="Daghino S."/>
            <person name="Barry K."/>
            <person name="Choi C."/>
            <person name="Cichocki N."/>
            <person name="Clum A."/>
            <person name="Copeland A."/>
            <person name="Hainaut M."/>
            <person name="Haridas S."/>
            <person name="Labutti K."/>
            <person name="Lindquist E."/>
            <person name="Lipzen A."/>
            <person name="Khouja H.-R."/>
            <person name="Murat C."/>
            <person name="Ohm R."/>
            <person name="Olson A."/>
            <person name="Spatafora J."/>
            <person name="Veneault-Fourrey C."/>
            <person name="Henrissat B."/>
            <person name="Grigoriev I."/>
            <person name="Martin F."/>
            <person name="Perotto S."/>
        </authorList>
    </citation>
    <scope>NUCLEOTIDE SEQUENCE [LARGE SCALE GENOMIC DNA]</scope>
    <source>
        <strain evidence="3 4">F</strain>
    </source>
</reference>
<accession>A0A2J6S115</accession>
<dbReference type="Proteomes" id="UP000235786">
    <property type="component" value="Unassembled WGS sequence"/>
</dbReference>
<feature type="transmembrane region" description="Helical" evidence="2">
    <location>
        <begin position="166"/>
        <end position="186"/>
    </location>
</feature>
<name>A0A2J6S115_HYAVF</name>
<protein>
    <submittedName>
        <fullName evidence="3">Uncharacterized protein</fullName>
    </submittedName>
</protein>
<evidence type="ECO:0000256" key="1">
    <source>
        <dbReference type="SAM" id="MobiDB-lite"/>
    </source>
</evidence>
<proteinExistence type="predicted"/>
<dbReference type="AlphaFoldDB" id="A0A2J6S115"/>
<organism evidence="3 4">
    <name type="scientific">Hyaloscypha variabilis (strain UAMH 11265 / GT02V1 / F)</name>
    <name type="common">Meliniomyces variabilis</name>
    <dbReference type="NCBI Taxonomy" id="1149755"/>
    <lineage>
        <taxon>Eukaryota</taxon>
        <taxon>Fungi</taxon>
        <taxon>Dikarya</taxon>
        <taxon>Ascomycota</taxon>
        <taxon>Pezizomycotina</taxon>
        <taxon>Leotiomycetes</taxon>
        <taxon>Helotiales</taxon>
        <taxon>Hyaloscyphaceae</taxon>
        <taxon>Hyaloscypha</taxon>
        <taxon>Hyaloscypha variabilis</taxon>
    </lineage>
</organism>
<keyword evidence="2" id="KW-0812">Transmembrane</keyword>
<dbReference type="EMBL" id="KZ613941">
    <property type="protein sequence ID" value="PMD44466.1"/>
    <property type="molecule type" value="Genomic_DNA"/>
</dbReference>
<feature type="compositionally biased region" description="Polar residues" evidence="1">
    <location>
        <begin position="1"/>
        <end position="13"/>
    </location>
</feature>
<feature type="transmembrane region" description="Helical" evidence="2">
    <location>
        <begin position="138"/>
        <end position="159"/>
    </location>
</feature>
<feature type="compositionally biased region" description="Low complexity" evidence="1">
    <location>
        <begin position="20"/>
        <end position="30"/>
    </location>
</feature>
<evidence type="ECO:0000256" key="2">
    <source>
        <dbReference type="SAM" id="Phobius"/>
    </source>
</evidence>
<dbReference type="OrthoDB" id="3254104at2759"/>
<feature type="transmembrane region" description="Helical" evidence="2">
    <location>
        <begin position="97"/>
        <end position="118"/>
    </location>
</feature>
<keyword evidence="2" id="KW-0472">Membrane</keyword>
<feature type="region of interest" description="Disordered" evidence="1">
    <location>
        <begin position="51"/>
        <end position="70"/>
    </location>
</feature>
<evidence type="ECO:0000313" key="4">
    <source>
        <dbReference type="Proteomes" id="UP000235786"/>
    </source>
</evidence>
<feature type="region of interest" description="Disordered" evidence="1">
    <location>
        <begin position="1"/>
        <end position="42"/>
    </location>
</feature>
<keyword evidence="4" id="KW-1185">Reference proteome</keyword>